<dbReference type="Proteomes" id="UP000028999">
    <property type="component" value="Unassembled WGS sequence"/>
</dbReference>
<dbReference type="OMA" id="KACKLIC"/>
<accession>A0A078HPE0</accession>
<proteinExistence type="predicted"/>
<gene>
    <name evidence="3" type="primary">BnaAnng05770D</name>
    <name evidence="3" type="ORF">GSBRNA2T00067911001</name>
</gene>
<dbReference type="STRING" id="3708.A0A078HPE0"/>
<evidence type="ECO:0000313" key="3">
    <source>
        <dbReference type="EMBL" id="CDY39446.1"/>
    </source>
</evidence>
<sequence>MACKLLCLLILVTFVSQGYGCDRSNLTLKQSKTGNLYKDVTEWEVRVTNPCPCDFKNVKLTCTGFKSVLPIDKSVLSKSGKDCLLINGQSVGYKSDYVFRYVWATSFNFKILDATIACP</sequence>
<keyword evidence="4" id="KW-1185">Reference proteome</keyword>
<feature type="chain" id="PRO_5044539647" evidence="2">
    <location>
        <begin position="21"/>
        <end position="119"/>
    </location>
</feature>
<dbReference type="PANTHER" id="PTHR33184:SF72">
    <property type="entry name" value="BETA-1,3-N-ACETYLGLUCOSAMINYLTRANSFERASE FAMILY PROTEIN"/>
    <property type="match status" value="1"/>
</dbReference>
<dbReference type="GO" id="GO:0001709">
    <property type="term" value="P:cell fate determination"/>
    <property type="evidence" value="ECO:0000318"/>
    <property type="project" value="GO_Central"/>
</dbReference>
<dbReference type="InterPro" id="IPR040361">
    <property type="entry name" value="TPD1"/>
</dbReference>
<name>A0A078HPE0_BRANA</name>
<evidence type="ECO:0000256" key="1">
    <source>
        <dbReference type="ARBA" id="ARBA00022729"/>
    </source>
</evidence>
<dbReference type="EMBL" id="LK032447">
    <property type="protein sequence ID" value="CDY39446.1"/>
    <property type="molecule type" value="Genomic_DNA"/>
</dbReference>
<keyword evidence="1 2" id="KW-0732">Signal</keyword>
<dbReference type="AlphaFoldDB" id="A0A078HPE0"/>
<dbReference type="PaxDb" id="3708-A0A078HPE0"/>
<feature type="signal peptide" evidence="2">
    <location>
        <begin position="1"/>
        <end position="20"/>
    </location>
</feature>
<evidence type="ECO:0000256" key="2">
    <source>
        <dbReference type="SAM" id="SignalP"/>
    </source>
</evidence>
<evidence type="ECO:0000313" key="4">
    <source>
        <dbReference type="Proteomes" id="UP000028999"/>
    </source>
</evidence>
<protein>
    <submittedName>
        <fullName evidence="3">BnaAnng05770D protein</fullName>
    </submittedName>
</protein>
<reference evidence="3 4" key="1">
    <citation type="journal article" date="2014" name="Science">
        <title>Plant genetics. Early allopolyploid evolution in the post-Neolithic Brassica napus oilseed genome.</title>
        <authorList>
            <person name="Chalhoub B."/>
            <person name="Denoeud F."/>
            <person name="Liu S."/>
            <person name="Parkin I.A."/>
            <person name="Tang H."/>
            <person name="Wang X."/>
            <person name="Chiquet J."/>
            <person name="Belcram H."/>
            <person name="Tong C."/>
            <person name="Samans B."/>
            <person name="Correa M."/>
            <person name="Da Silva C."/>
            <person name="Just J."/>
            <person name="Falentin C."/>
            <person name="Koh C.S."/>
            <person name="Le Clainche I."/>
            <person name="Bernard M."/>
            <person name="Bento P."/>
            <person name="Noel B."/>
            <person name="Labadie K."/>
            <person name="Alberti A."/>
            <person name="Charles M."/>
            <person name="Arnaud D."/>
            <person name="Guo H."/>
            <person name="Daviaud C."/>
            <person name="Alamery S."/>
            <person name="Jabbari K."/>
            <person name="Zhao M."/>
            <person name="Edger P.P."/>
            <person name="Chelaifa H."/>
            <person name="Tack D."/>
            <person name="Lassalle G."/>
            <person name="Mestiri I."/>
            <person name="Schnel N."/>
            <person name="Le Paslier M.C."/>
            <person name="Fan G."/>
            <person name="Renault V."/>
            <person name="Bayer P.E."/>
            <person name="Golicz A.A."/>
            <person name="Manoli S."/>
            <person name="Lee T.H."/>
            <person name="Thi V.H."/>
            <person name="Chalabi S."/>
            <person name="Hu Q."/>
            <person name="Fan C."/>
            <person name="Tollenaere R."/>
            <person name="Lu Y."/>
            <person name="Battail C."/>
            <person name="Shen J."/>
            <person name="Sidebottom C.H."/>
            <person name="Wang X."/>
            <person name="Canaguier A."/>
            <person name="Chauveau A."/>
            <person name="Berard A."/>
            <person name="Deniot G."/>
            <person name="Guan M."/>
            <person name="Liu Z."/>
            <person name="Sun F."/>
            <person name="Lim Y.P."/>
            <person name="Lyons E."/>
            <person name="Town C.D."/>
            <person name="Bancroft I."/>
            <person name="Wang X."/>
            <person name="Meng J."/>
            <person name="Ma J."/>
            <person name="Pires J.C."/>
            <person name="King G.J."/>
            <person name="Brunel D."/>
            <person name="Delourme R."/>
            <person name="Renard M."/>
            <person name="Aury J.M."/>
            <person name="Adams K.L."/>
            <person name="Batley J."/>
            <person name="Snowdon R.J."/>
            <person name="Tost J."/>
            <person name="Edwards D."/>
            <person name="Zhou Y."/>
            <person name="Hua W."/>
            <person name="Sharpe A.G."/>
            <person name="Paterson A.H."/>
            <person name="Guan C."/>
            <person name="Wincker P."/>
        </authorList>
    </citation>
    <scope>NUCLEOTIDE SEQUENCE [LARGE SCALE GENOMIC DNA]</scope>
    <source>
        <strain evidence="4">cv. Darmor-bzh</strain>
    </source>
</reference>
<dbReference type="Gramene" id="CDY39446">
    <property type="protein sequence ID" value="CDY39446"/>
    <property type="gene ID" value="GSBRNA2T00067911001"/>
</dbReference>
<organism evidence="3 4">
    <name type="scientific">Brassica napus</name>
    <name type="common">Rape</name>
    <dbReference type="NCBI Taxonomy" id="3708"/>
    <lineage>
        <taxon>Eukaryota</taxon>
        <taxon>Viridiplantae</taxon>
        <taxon>Streptophyta</taxon>
        <taxon>Embryophyta</taxon>
        <taxon>Tracheophyta</taxon>
        <taxon>Spermatophyta</taxon>
        <taxon>Magnoliopsida</taxon>
        <taxon>eudicotyledons</taxon>
        <taxon>Gunneridae</taxon>
        <taxon>Pentapetalae</taxon>
        <taxon>rosids</taxon>
        <taxon>malvids</taxon>
        <taxon>Brassicales</taxon>
        <taxon>Brassicaceae</taxon>
        <taxon>Brassiceae</taxon>
        <taxon>Brassica</taxon>
    </lineage>
</organism>
<dbReference type="PANTHER" id="PTHR33184">
    <property type="entry name" value="PROTEIN TAPETUM DETERMINANT 1-LIKE-RELATED"/>
    <property type="match status" value="1"/>
</dbReference>
<dbReference type="Pfam" id="PF24068">
    <property type="entry name" value="TPD1_C"/>
    <property type="match status" value="1"/>
</dbReference>